<protein>
    <submittedName>
        <fullName evidence="6">Cysteinyl-tRNA synthetase</fullName>
    </submittedName>
</protein>
<dbReference type="Proteomes" id="UP000050535">
    <property type="component" value="Unassembled WGS sequence"/>
</dbReference>
<dbReference type="InterPro" id="IPR032678">
    <property type="entry name" value="tRNA-synt_1_cat_dom"/>
</dbReference>
<feature type="compositionally biased region" description="Low complexity" evidence="4">
    <location>
        <begin position="269"/>
        <end position="281"/>
    </location>
</feature>
<dbReference type="GO" id="GO:0004817">
    <property type="term" value="F:cysteine-tRNA ligase activity"/>
    <property type="evidence" value="ECO:0007669"/>
    <property type="project" value="TreeGrafter"/>
</dbReference>
<keyword evidence="6" id="KW-0030">Aminoacyl-tRNA synthetase</keyword>
<organism evidence="6 7">
    <name type="scientific">Halolamina pelagica</name>
    <dbReference type="NCBI Taxonomy" id="699431"/>
    <lineage>
        <taxon>Archaea</taxon>
        <taxon>Methanobacteriati</taxon>
        <taxon>Methanobacteriota</taxon>
        <taxon>Stenosarchaea group</taxon>
        <taxon>Halobacteria</taxon>
        <taxon>Halobacteriales</taxon>
        <taxon>Haloferacaceae</taxon>
    </lineage>
</organism>
<feature type="region of interest" description="Disordered" evidence="4">
    <location>
        <begin position="250"/>
        <end position="304"/>
    </location>
</feature>
<dbReference type="GO" id="GO:0005524">
    <property type="term" value="F:ATP binding"/>
    <property type="evidence" value="ECO:0007669"/>
    <property type="project" value="UniProtKB-KW"/>
</dbReference>
<evidence type="ECO:0000256" key="4">
    <source>
        <dbReference type="SAM" id="MobiDB-lite"/>
    </source>
</evidence>
<name>A0A0P7GYS0_9EURY</name>
<proteinExistence type="predicted"/>
<dbReference type="GO" id="GO:0005737">
    <property type="term" value="C:cytoplasm"/>
    <property type="evidence" value="ECO:0007669"/>
    <property type="project" value="TreeGrafter"/>
</dbReference>
<accession>A0A0P7GYS0</accession>
<comment type="caution">
    <text evidence="6">The sequence shown here is derived from an EMBL/GenBank/DDBJ whole genome shotgun (WGS) entry which is preliminary data.</text>
</comment>
<feature type="compositionally biased region" description="Basic and acidic residues" evidence="4">
    <location>
        <begin position="196"/>
        <end position="206"/>
    </location>
</feature>
<dbReference type="STRING" id="699431.SY89_01389"/>
<evidence type="ECO:0000256" key="2">
    <source>
        <dbReference type="ARBA" id="ARBA00022741"/>
    </source>
</evidence>
<dbReference type="PATRIC" id="fig|699431.3.peg.1421"/>
<keyword evidence="3" id="KW-0067">ATP-binding</keyword>
<keyword evidence="2" id="KW-0547">Nucleotide-binding</keyword>
<dbReference type="PANTHER" id="PTHR10890">
    <property type="entry name" value="CYSTEINYL-TRNA SYNTHETASE"/>
    <property type="match status" value="1"/>
</dbReference>
<evidence type="ECO:0000256" key="1">
    <source>
        <dbReference type="ARBA" id="ARBA00022598"/>
    </source>
</evidence>
<dbReference type="AlphaFoldDB" id="A0A0P7GYS0"/>
<dbReference type="PRINTS" id="PR00983">
    <property type="entry name" value="TRNASYNTHCYS"/>
</dbReference>
<dbReference type="SUPFAM" id="SSF52374">
    <property type="entry name" value="Nucleotidylyl transferase"/>
    <property type="match status" value="1"/>
</dbReference>
<dbReference type="Pfam" id="PF01406">
    <property type="entry name" value="tRNA-synt_1e"/>
    <property type="match status" value="1"/>
</dbReference>
<evidence type="ECO:0000259" key="5">
    <source>
        <dbReference type="Pfam" id="PF01406"/>
    </source>
</evidence>
<sequence length="304" mass="33886">MTLSLTDTLSGEREPFEASGESVRLYVCGLTVSDDPHLGHARLWAQADILHRWLAHEGYDVRHVENVTDVNEKITARVGEREAWETEADVARHYTNEVLQRMRDLNLLRAEVYPRVSEHVPEIVELVETLIEQGYAYESNGSVYFDVTAFTEYGKLSNQEIDAVEEQGDPDERGEKRNPADFALWKAGGVDADAVEEHRKHEHDGPLPEGQTWASPWGEGRPGWHIECSAMSMTHLGETLDIHMGGQDLVFPTTRTRSPRARPRRASDSRTTGSTSASCRPAARRCPPRSATTSLSPTPSVSSA</sequence>
<keyword evidence="1" id="KW-0436">Ligase</keyword>
<evidence type="ECO:0000256" key="3">
    <source>
        <dbReference type="ARBA" id="ARBA00022840"/>
    </source>
</evidence>
<feature type="domain" description="tRNA synthetases class I catalytic" evidence="5">
    <location>
        <begin position="20"/>
        <end position="253"/>
    </location>
</feature>
<evidence type="ECO:0000313" key="7">
    <source>
        <dbReference type="Proteomes" id="UP000050535"/>
    </source>
</evidence>
<dbReference type="InterPro" id="IPR024909">
    <property type="entry name" value="Cys-tRNA/MSH_ligase"/>
</dbReference>
<feature type="region of interest" description="Disordered" evidence="4">
    <location>
        <begin position="196"/>
        <end position="219"/>
    </location>
</feature>
<dbReference type="Gene3D" id="3.40.50.620">
    <property type="entry name" value="HUPs"/>
    <property type="match status" value="1"/>
</dbReference>
<dbReference type="PANTHER" id="PTHR10890:SF3">
    <property type="entry name" value="CYSTEINE--TRNA LIGASE, CYTOPLASMIC"/>
    <property type="match status" value="1"/>
</dbReference>
<reference evidence="7" key="1">
    <citation type="submission" date="2013-11" db="EMBL/GenBank/DDBJ databases">
        <authorList>
            <person name="Hoang H.T."/>
            <person name="Killian M.L."/>
            <person name="Madson D.M."/>
            <person name="Arruda P.H.E."/>
            <person name="Sun D."/>
            <person name="Schwartz K.J."/>
            <person name="Yoon K."/>
        </authorList>
    </citation>
    <scope>NUCLEOTIDE SEQUENCE [LARGE SCALE GENOMIC DNA]</scope>
    <source>
        <strain evidence="7">CDK2</strain>
    </source>
</reference>
<keyword evidence="7" id="KW-1185">Reference proteome</keyword>
<dbReference type="GO" id="GO:0006423">
    <property type="term" value="P:cysteinyl-tRNA aminoacylation"/>
    <property type="evidence" value="ECO:0007669"/>
    <property type="project" value="TreeGrafter"/>
</dbReference>
<dbReference type="EMBL" id="LGUC01000001">
    <property type="protein sequence ID" value="KPN30653.1"/>
    <property type="molecule type" value="Genomic_DNA"/>
</dbReference>
<gene>
    <name evidence="6" type="ORF">SY89_01389</name>
</gene>
<dbReference type="InterPro" id="IPR014729">
    <property type="entry name" value="Rossmann-like_a/b/a_fold"/>
</dbReference>
<evidence type="ECO:0000313" key="6">
    <source>
        <dbReference type="EMBL" id="KPN30653.1"/>
    </source>
</evidence>
<feature type="compositionally biased region" description="Low complexity" evidence="4">
    <location>
        <begin position="288"/>
        <end position="304"/>
    </location>
</feature>